<dbReference type="KEGG" id="salm:D0Y50_16385"/>
<dbReference type="AlphaFoldDB" id="A0A346NQJ3"/>
<dbReference type="OrthoDB" id="9815116at2"/>
<dbReference type="PANTHER" id="PTHR13696:SF52">
    <property type="entry name" value="PARA FAMILY PROTEIN CT_582"/>
    <property type="match status" value="1"/>
</dbReference>
<evidence type="ECO:0000313" key="2">
    <source>
        <dbReference type="EMBL" id="AXR07800.1"/>
    </source>
</evidence>
<evidence type="ECO:0000259" key="1">
    <source>
        <dbReference type="Pfam" id="PF13614"/>
    </source>
</evidence>
<accession>A0A346NQJ3</accession>
<dbReference type="SUPFAM" id="SSF52540">
    <property type="entry name" value="P-loop containing nucleoside triphosphate hydrolases"/>
    <property type="match status" value="1"/>
</dbReference>
<dbReference type="Pfam" id="PF13614">
    <property type="entry name" value="AAA_31"/>
    <property type="match status" value="1"/>
</dbReference>
<gene>
    <name evidence="2" type="ORF">D0Y50_16385</name>
</gene>
<dbReference type="InterPro" id="IPR050678">
    <property type="entry name" value="DNA_Partitioning_ATPase"/>
</dbReference>
<dbReference type="InterPro" id="IPR027417">
    <property type="entry name" value="P-loop_NTPase"/>
</dbReference>
<dbReference type="Proteomes" id="UP000262073">
    <property type="component" value="Chromosome"/>
</dbReference>
<dbReference type="PANTHER" id="PTHR13696">
    <property type="entry name" value="P-LOOP CONTAINING NUCLEOSIDE TRIPHOSPHATE HYDROLASE"/>
    <property type="match status" value="1"/>
</dbReference>
<sequence>MKRVIFNQKGGVGKSTLSVNLAAQNALCGHRTLLVDLDSQGNSTRYVGVDGQLYGNTVADMFKQVAGWFSSPKPAHAFVHPTVVEHLDVLPAHPSLAQIEHELESRYKMFKLKDALTTLSTQYHSIYIDTPPNFNFYSKAALIAADRFLVPFDCDDFSAMAIDRLLSNVLELKQDHNAELVFEGVIVNQFNPQAKLPKTLIQMLKDKDLPVLAPYIGSSVKVKESHSARIPMVAMAPGHKVSKQLLALYHTLQATPPHP</sequence>
<dbReference type="CDD" id="cd02042">
    <property type="entry name" value="ParAB_family"/>
    <property type="match status" value="1"/>
</dbReference>
<proteinExistence type="predicted"/>
<dbReference type="EMBL" id="CP031769">
    <property type="protein sequence ID" value="AXR07800.1"/>
    <property type="molecule type" value="Genomic_DNA"/>
</dbReference>
<dbReference type="Gene3D" id="3.40.50.300">
    <property type="entry name" value="P-loop containing nucleotide triphosphate hydrolases"/>
    <property type="match status" value="1"/>
</dbReference>
<dbReference type="RefSeq" id="WP_117318013.1">
    <property type="nucleotide sequence ID" value="NZ_CP031769.1"/>
</dbReference>
<organism evidence="2 3">
    <name type="scientific">Salinimonas sediminis</name>
    <dbReference type="NCBI Taxonomy" id="2303538"/>
    <lineage>
        <taxon>Bacteria</taxon>
        <taxon>Pseudomonadati</taxon>
        <taxon>Pseudomonadota</taxon>
        <taxon>Gammaproteobacteria</taxon>
        <taxon>Alteromonadales</taxon>
        <taxon>Alteromonadaceae</taxon>
        <taxon>Alteromonas/Salinimonas group</taxon>
        <taxon>Salinimonas</taxon>
    </lineage>
</organism>
<name>A0A346NQJ3_9ALTE</name>
<dbReference type="InterPro" id="IPR025669">
    <property type="entry name" value="AAA_dom"/>
</dbReference>
<reference evidence="2 3" key="1">
    <citation type="submission" date="2018-08" db="EMBL/GenBank/DDBJ databases">
        <title>Salinimonas sediminis sp. nov., a piezophilic bacterium isolated from a deep-sea sediment sample from the New Britain Trench.</title>
        <authorList>
            <person name="Cao J."/>
        </authorList>
    </citation>
    <scope>NUCLEOTIDE SEQUENCE [LARGE SCALE GENOMIC DNA]</scope>
    <source>
        <strain evidence="2 3">N102</strain>
    </source>
</reference>
<feature type="domain" description="AAA" evidence="1">
    <location>
        <begin position="4"/>
        <end position="180"/>
    </location>
</feature>
<keyword evidence="3" id="KW-1185">Reference proteome</keyword>
<protein>
    <submittedName>
        <fullName evidence="2">ParA family protein</fullName>
    </submittedName>
</protein>
<evidence type="ECO:0000313" key="3">
    <source>
        <dbReference type="Proteomes" id="UP000262073"/>
    </source>
</evidence>